<dbReference type="Pfam" id="PF00348">
    <property type="entry name" value="polyprenyl_synt"/>
    <property type="match status" value="1"/>
</dbReference>
<dbReference type="PANTHER" id="PTHR12001:SF86">
    <property type="entry name" value="GERANYLGERANYL DIPHOSPHATE SYNTHASE"/>
    <property type="match status" value="1"/>
</dbReference>
<dbReference type="RefSeq" id="WP_344981115.1">
    <property type="nucleotide sequence ID" value="NZ_BAAAVI010000089.1"/>
</dbReference>
<keyword evidence="1" id="KW-0479">Metal-binding</keyword>
<dbReference type="SUPFAM" id="SSF48576">
    <property type="entry name" value="Terpenoid synthases"/>
    <property type="match status" value="1"/>
</dbReference>
<dbReference type="InterPro" id="IPR000092">
    <property type="entry name" value="Polyprenyl_synt"/>
</dbReference>
<dbReference type="InterPro" id="IPR008949">
    <property type="entry name" value="Isoprenoid_synthase_dom_sf"/>
</dbReference>
<dbReference type="InterPro" id="IPR033749">
    <property type="entry name" value="Polyprenyl_synt_CS"/>
</dbReference>
<keyword evidence="5" id="KW-1185">Reference proteome</keyword>
<gene>
    <name evidence="4" type="ORF">GCM10010517_73400</name>
</gene>
<proteinExistence type="inferred from homology"/>
<dbReference type="Proteomes" id="UP001500831">
    <property type="component" value="Unassembled WGS sequence"/>
</dbReference>
<dbReference type="SFLD" id="SFLDS00005">
    <property type="entry name" value="Isoprenoid_Synthase_Type_I"/>
    <property type="match status" value="1"/>
</dbReference>
<dbReference type="Gene3D" id="1.10.600.10">
    <property type="entry name" value="Farnesyl Diphosphate Synthase"/>
    <property type="match status" value="1"/>
</dbReference>
<protein>
    <submittedName>
        <fullName evidence="4">Family 2 encapsulin nanocompartment cargo protein polyprenyl transferase</fullName>
    </submittedName>
</protein>
<comment type="caution">
    <text evidence="4">The sequence shown here is derived from an EMBL/GenBank/DDBJ whole genome shotgun (WGS) entry which is preliminary data.</text>
</comment>
<evidence type="ECO:0000256" key="3">
    <source>
        <dbReference type="RuleBase" id="RU004466"/>
    </source>
</evidence>
<dbReference type="GO" id="GO:0016740">
    <property type="term" value="F:transferase activity"/>
    <property type="evidence" value="ECO:0007669"/>
    <property type="project" value="UniProtKB-KW"/>
</dbReference>
<evidence type="ECO:0000313" key="4">
    <source>
        <dbReference type="EMBL" id="GAA2907053.1"/>
    </source>
</evidence>
<dbReference type="EMBL" id="BAAAVI010000089">
    <property type="protein sequence ID" value="GAA2907053.1"/>
    <property type="molecule type" value="Genomic_DNA"/>
</dbReference>
<name>A0ABP6IRT6_9ACTN</name>
<reference evidence="5" key="1">
    <citation type="journal article" date="2019" name="Int. J. Syst. Evol. Microbiol.">
        <title>The Global Catalogue of Microorganisms (GCM) 10K type strain sequencing project: providing services to taxonomists for standard genome sequencing and annotation.</title>
        <authorList>
            <consortium name="The Broad Institute Genomics Platform"/>
            <consortium name="The Broad Institute Genome Sequencing Center for Infectious Disease"/>
            <person name="Wu L."/>
            <person name="Ma J."/>
        </authorList>
    </citation>
    <scope>NUCLEOTIDE SEQUENCE [LARGE SCALE GENOMIC DNA]</scope>
    <source>
        <strain evidence="5">JCM 6242</strain>
    </source>
</reference>
<evidence type="ECO:0000256" key="2">
    <source>
        <dbReference type="ARBA" id="ARBA00022842"/>
    </source>
</evidence>
<sequence length="344" mass="36047">MIGQQSGVADAGALRSPDVDESVRTAIRQAVATLPDPERRVAEYHFGWLDDPDGNGSGPKTGGKALRSALALASARAVGGAARRAVPGAVAVELVHDFSLLHDDVIDGDRTRRHRPAAWVRFGVGAAVLTGDALWALALQVITKTGDAAAVNAVIETLADLMRGQSQDVAFESRNDVTVQEYRSMAEDKTGALLGGACEVGARLGGSSSFRAAQLRLFGRHLGVAFQCADDVLGIWGRAELTGKPVGGDVIARKKTLPVIAALADPGDAGRRLSALYRRAEPPDPEECALIAGLIEEAGGRAAVEAEMERQVGLALACLDAAEPEPAAREDLARIVSWAALRDR</sequence>
<comment type="similarity">
    <text evidence="3">Belongs to the FPP/GGPP synthase family.</text>
</comment>
<organism evidence="4 5">
    <name type="scientific">Streptosporangium fragile</name>
    <dbReference type="NCBI Taxonomy" id="46186"/>
    <lineage>
        <taxon>Bacteria</taxon>
        <taxon>Bacillati</taxon>
        <taxon>Actinomycetota</taxon>
        <taxon>Actinomycetes</taxon>
        <taxon>Streptosporangiales</taxon>
        <taxon>Streptosporangiaceae</taxon>
        <taxon>Streptosporangium</taxon>
    </lineage>
</organism>
<accession>A0ABP6IRT6</accession>
<dbReference type="CDD" id="cd00685">
    <property type="entry name" value="Trans_IPPS_HT"/>
    <property type="match status" value="1"/>
</dbReference>
<dbReference type="PROSITE" id="PS00723">
    <property type="entry name" value="POLYPRENYL_SYNTHASE_1"/>
    <property type="match status" value="1"/>
</dbReference>
<keyword evidence="3 4" id="KW-0808">Transferase</keyword>
<evidence type="ECO:0000256" key="1">
    <source>
        <dbReference type="ARBA" id="ARBA00022723"/>
    </source>
</evidence>
<keyword evidence="2" id="KW-0460">Magnesium</keyword>
<dbReference type="PANTHER" id="PTHR12001">
    <property type="entry name" value="GERANYLGERANYL PYROPHOSPHATE SYNTHASE"/>
    <property type="match status" value="1"/>
</dbReference>
<evidence type="ECO:0000313" key="5">
    <source>
        <dbReference type="Proteomes" id="UP001500831"/>
    </source>
</evidence>